<gene>
    <name evidence="4" type="ORF">PZ740_01760</name>
</gene>
<evidence type="ECO:0000313" key="4">
    <source>
        <dbReference type="EMBL" id="MDF1585108.1"/>
    </source>
</evidence>
<dbReference type="Pfam" id="PF24553">
    <property type="entry name" value="Rv0428c_C"/>
    <property type="match status" value="1"/>
</dbReference>
<protein>
    <submittedName>
        <fullName evidence="4">GNAT family N-acetyltransferase</fullName>
    </submittedName>
</protein>
<comment type="caution">
    <text evidence="4">The sequence shown here is derived from an EMBL/GenBank/DDBJ whole genome shotgun (WGS) entry which is preliminary data.</text>
</comment>
<evidence type="ECO:0000313" key="5">
    <source>
        <dbReference type="Proteomes" id="UP001301140"/>
    </source>
</evidence>
<dbReference type="InterPro" id="IPR050680">
    <property type="entry name" value="YpeA/RimI_acetyltransf"/>
</dbReference>
<dbReference type="GO" id="GO:0016747">
    <property type="term" value="F:acyltransferase activity, transferring groups other than amino-acyl groups"/>
    <property type="evidence" value="ECO:0007669"/>
    <property type="project" value="InterPro"/>
</dbReference>
<evidence type="ECO:0000256" key="2">
    <source>
        <dbReference type="ARBA" id="ARBA00023315"/>
    </source>
</evidence>
<evidence type="ECO:0000256" key="1">
    <source>
        <dbReference type="ARBA" id="ARBA00022679"/>
    </source>
</evidence>
<dbReference type="SUPFAM" id="SSF55729">
    <property type="entry name" value="Acyl-CoA N-acyltransferases (Nat)"/>
    <property type="match status" value="1"/>
</dbReference>
<organism evidence="4 5">
    <name type="scientific">Marinimicrococcus flavescens</name>
    <dbReference type="NCBI Taxonomy" id="3031815"/>
    <lineage>
        <taxon>Bacteria</taxon>
        <taxon>Pseudomonadati</taxon>
        <taxon>Pseudomonadota</taxon>
        <taxon>Alphaproteobacteria</taxon>
        <taxon>Geminicoccales</taxon>
        <taxon>Geminicoccaceae</taxon>
        <taxon>Marinimicrococcus</taxon>
    </lineage>
</organism>
<dbReference type="PANTHER" id="PTHR43420:SF12">
    <property type="entry name" value="N-ACETYLTRANSFERASE DOMAIN-CONTAINING PROTEIN"/>
    <property type="match status" value="1"/>
</dbReference>
<keyword evidence="1" id="KW-0808">Transferase</keyword>
<accession>A0AAP3UXD6</accession>
<dbReference type="RefSeq" id="WP_327787519.1">
    <property type="nucleotide sequence ID" value="NZ_JARGEQ010000008.1"/>
</dbReference>
<reference evidence="4 5" key="1">
    <citation type="submission" date="2023-03" db="EMBL/GenBank/DDBJ databases">
        <title>YIM 152171 draft genome.</title>
        <authorList>
            <person name="Yang Z."/>
        </authorList>
    </citation>
    <scope>NUCLEOTIDE SEQUENCE [LARGE SCALE GENOMIC DNA]</scope>
    <source>
        <strain evidence="4 5">YIM 152171</strain>
    </source>
</reference>
<dbReference type="InterPro" id="IPR056935">
    <property type="entry name" value="Rv0428c-like_C"/>
</dbReference>
<dbReference type="PROSITE" id="PS51186">
    <property type="entry name" value="GNAT"/>
    <property type="match status" value="1"/>
</dbReference>
<dbReference type="PANTHER" id="PTHR43420">
    <property type="entry name" value="ACETYLTRANSFERASE"/>
    <property type="match status" value="1"/>
</dbReference>
<dbReference type="EMBL" id="JARGEQ010000008">
    <property type="protein sequence ID" value="MDF1585108.1"/>
    <property type="molecule type" value="Genomic_DNA"/>
</dbReference>
<dbReference type="Gene3D" id="3.40.630.30">
    <property type="match status" value="1"/>
</dbReference>
<name>A0AAP3UXD6_9PROT</name>
<sequence>MADPALVRRIERAALWAWPPREVRHLGGWLLRASGGLIRRTNSVQPLAFEGALEPAVAEAVRWYESRGIQPCFQIADTAQPPGLDAALEKAGWVVLTPSLVMTAPVPAEAADRHATELLHRPAQSVMNALCEPHWQDSQRRERMDILSRIRRPHRFALASVDGEPAAAGLVVVEEDLAGILAMRTQSRFQGTGLGRAALARLLGWAAEEGAKSAWLQVEEDNLPALALYRRFGFETAYRYHYRVRPAG</sequence>
<feature type="domain" description="N-acetyltransferase" evidence="3">
    <location>
        <begin position="118"/>
        <end position="248"/>
    </location>
</feature>
<dbReference type="Proteomes" id="UP001301140">
    <property type="component" value="Unassembled WGS sequence"/>
</dbReference>
<evidence type="ECO:0000259" key="3">
    <source>
        <dbReference type="PROSITE" id="PS51186"/>
    </source>
</evidence>
<proteinExistence type="predicted"/>
<keyword evidence="2" id="KW-0012">Acyltransferase</keyword>
<dbReference type="InterPro" id="IPR016181">
    <property type="entry name" value="Acyl_CoA_acyltransferase"/>
</dbReference>
<dbReference type="InterPro" id="IPR000182">
    <property type="entry name" value="GNAT_dom"/>
</dbReference>
<keyword evidence="5" id="KW-1185">Reference proteome</keyword>
<dbReference type="AlphaFoldDB" id="A0AAP3UXD6"/>
<dbReference type="CDD" id="cd04301">
    <property type="entry name" value="NAT_SF"/>
    <property type="match status" value="1"/>
</dbReference>